<dbReference type="SUPFAM" id="SSF49329">
    <property type="entry name" value="Cu,Zn superoxide dismutase-like"/>
    <property type="match status" value="4"/>
</dbReference>
<sequence length="1119" mass="125753">MLQKTLYFLIIPLFLVIIYNVTEFNICFGLHLTSLISQNGIHGEITFYQDPFSDGKIIGKSIYVTVNLFHKHILAENETWTWYIAEYPVDYSLEVKSRCDRSAIGDLKIDLGNLFGPITFFVELNQTYFEFETGNETFSLVGENGIWGHSLVLLSPSGLKACGTISVTDEYEERVAEAKFHFPVSGSIYFRWAGSYKHNVSDNVIFSNLIHVTNHTTSKHGWKIFVTDILDSEAAREKCDFLQIVLNLDESNTAIGDLTSRLGEVTVVDIKEQFSKTSKSIFRDQELSSLPADLIGGSRSLYLVLFDDRHKDSFLACSKIRYHKPVIVKALIQSKGIEGTVTISQRTKLDPTWLFFNISSLSNKNIFFSGYQINEYPVDLSDKSSANDCSQTGNLFNPTSADKVDGSLDVYAIGDLSGKHGSLDKFGSVISKWDINLPLFGRNSIVHRSLVLYRNVENDTLAWVCANLMKYTSGGNNAIAVPMSSASVIFRYPIVGSIIFRQPKNQPWTDTTIIVEYLIHADGINVNDTFEHRWSVNDHPPGKDFYNWTKRCLSSGEIFNPYKVEESSCSPNNLFACRLGDMSGKQGFFNIAGGKKTSKKISRKVFTDVNLPLGGSSSIIGRSLVIYDDHGPVARGDRLACSKIIPIYRRKAVVKSWHGNGEPSPVSGKFEFLQQTKYDITNIDVSVEGLVSAKGYHIHIAPVQEELEFPCEGSTVYGHFNPRLVNPNASPKHGTPDEYEVGDLSGKFESFENKTTVIAHYNDSSMTLFGSESILGRSIVIHKELKNRRWVCASIERGYSPSEARELRAIASFHHPNGFAYGYIRITQLIYKDGAKSDSVIEVNLRHPGKQDKNYTINHNWAIYVNPVSVDASVKVLNTRCTAGGYVWNPYFTQLADPLNEELYKKECGPDNPFRCYLGDISARLGTINLGGKRQIFSDLNVPLEGDISVMGRSIVIFTPNRGGDRFACANIEPDKDIIKYVNIRKTPRFVAAAFLDEVREIMGVPEWFVTIDARKTKLLYNGNCIQFLMHFKGPAANKLEKDFSILMANGKLYSPSLYIPGYNPSSTRKTTLTHGPCGSEDPQEKKLKNKYFSKNYGEKIYFNSFCLYGTLFFLFYFK</sequence>
<dbReference type="PANTHER" id="PTHR20910:SF1">
    <property type="entry name" value="SUPEROXIDE DISMUTASE COPPER_ZINC BINDING DOMAIN-CONTAINING PROTEIN"/>
    <property type="match status" value="1"/>
</dbReference>
<dbReference type="VEuPathDB" id="VectorBase:PHUM228680"/>
<dbReference type="eggNOG" id="ENOG502QW6R">
    <property type="taxonomic scope" value="Eukaryota"/>
</dbReference>
<keyword evidence="1" id="KW-0472">Membrane</keyword>
<reference evidence="4" key="3">
    <citation type="submission" date="2020-05" db="UniProtKB">
        <authorList>
            <consortium name="EnsemblMetazoa"/>
        </authorList>
    </citation>
    <scope>IDENTIFICATION</scope>
    <source>
        <strain evidence="4">USDA</strain>
    </source>
</reference>
<feature type="domain" description="Superoxide dismutase copper/zinc binding" evidence="2">
    <location>
        <begin position="666"/>
        <end position="784"/>
    </location>
</feature>
<proteinExistence type="predicted"/>
<dbReference type="KEGG" id="phu:Phum_PHUM228680"/>
<dbReference type="OrthoDB" id="159229at2759"/>
<keyword evidence="5" id="KW-1185">Reference proteome</keyword>
<dbReference type="STRING" id="121224.E0VIK5"/>
<dbReference type="AlphaFoldDB" id="E0VIK5"/>
<evidence type="ECO:0000313" key="5">
    <source>
        <dbReference type="Proteomes" id="UP000009046"/>
    </source>
</evidence>
<keyword evidence="1" id="KW-0812">Transmembrane</keyword>
<feature type="transmembrane region" description="Helical" evidence="1">
    <location>
        <begin position="7"/>
        <end position="32"/>
    </location>
</feature>
<dbReference type="InterPro" id="IPR053257">
    <property type="entry name" value="Cu-only_SOD"/>
</dbReference>
<dbReference type="GeneID" id="8229864"/>
<dbReference type="InterPro" id="IPR036423">
    <property type="entry name" value="SOD-like_Cu/Zn_dom_sf"/>
</dbReference>
<name>E0VIK5_PEDHC</name>
<dbReference type="InParanoid" id="E0VIK5"/>
<accession>E0VIK5</accession>
<reference evidence="3" key="2">
    <citation type="submission" date="2007-04" db="EMBL/GenBank/DDBJ databases">
        <title>The genome of the human body louse.</title>
        <authorList>
            <consortium name="The Human Body Louse Genome Consortium"/>
            <person name="Kirkness E."/>
            <person name="Walenz B."/>
            <person name="Hass B."/>
            <person name="Bruggner R."/>
            <person name="Strausberg R."/>
        </authorList>
    </citation>
    <scope>NUCLEOTIDE SEQUENCE</scope>
    <source>
        <strain evidence="3">USDA</strain>
    </source>
</reference>
<dbReference type="FunCoup" id="E0VIK5">
    <property type="interactions" value="6"/>
</dbReference>
<dbReference type="EMBL" id="DS235200">
    <property type="protein sequence ID" value="EEB13211.1"/>
    <property type="molecule type" value="Genomic_DNA"/>
</dbReference>
<organism>
    <name type="scientific">Pediculus humanus subsp. corporis</name>
    <name type="common">Body louse</name>
    <dbReference type="NCBI Taxonomy" id="121224"/>
    <lineage>
        <taxon>Eukaryota</taxon>
        <taxon>Metazoa</taxon>
        <taxon>Ecdysozoa</taxon>
        <taxon>Arthropoda</taxon>
        <taxon>Hexapoda</taxon>
        <taxon>Insecta</taxon>
        <taxon>Pterygota</taxon>
        <taxon>Neoptera</taxon>
        <taxon>Paraneoptera</taxon>
        <taxon>Psocodea</taxon>
        <taxon>Troctomorpha</taxon>
        <taxon>Phthiraptera</taxon>
        <taxon>Anoplura</taxon>
        <taxon>Pediculidae</taxon>
        <taxon>Pediculus</taxon>
    </lineage>
</organism>
<keyword evidence="1" id="KW-1133">Transmembrane helix</keyword>
<dbReference type="Gene3D" id="2.60.40.200">
    <property type="entry name" value="Superoxide dismutase, copper/zinc binding domain"/>
    <property type="match status" value="4"/>
</dbReference>
<gene>
    <name evidence="4" type="primary">8229864</name>
    <name evidence="3" type="ORF">Phum_PHUM228680</name>
</gene>
<dbReference type="OMA" id="GIWGKSL"/>
<dbReference type="GO" id="GO:0046872">
    <property type="term" value="F:metal ion binding"/>
    <property type="evidence" value="ECO:0007669"/>
    <property type="project" value="InterPro"/>
</dbReference>
<dbReference type="Proteomes" id="UP000009046">
    <property type="component" value="Unassembled WGS sequence"/>
</dbReference>
<evidence type="ECO:0000256" key="1">
    <source>
        <dbReference type="SAM" id="Phobius"/>
    </source>
</evidence>
<dbReference type="EnsemblMetazoa" id="PHUM228680-RA">
    <property type="protein sequence ID" value="PHUM228680-PA"/>
    <property type="gene ID" value="PHUM228680"/>
</dbReference>
<dbReference type="InterPro" id="IPR001424">
    <property type="entry name" value="SOD_Cu_Zn_dom"/>
</dbReference>
<evidence type="ECO:0000313" key="4">
    <source>
        <dbReference type="EnsemblMetazoa" id="PHUM228680-PA"/>
    </source>
</evidence>
<dbReference type="HOGENOM" id="CLU_004514_0_0_1"/>
<reference evidence="3" key="1">
    <citation type="submission" date="2007-04" db="EMBL/GenBank/DDBJ databases">
        <title>Annotation of Pediculus humanus corporis strain USDA.</title>
        <authorList>
            <person name="Kirkness E."/>
            <person name="Hannick L."/>
            <person name="Hass B."/>
            <person name="Bruggner R."/>
            <person name="Lawson D."/>
            <person name="Bidwell S."/>
            <person name="Joardar V."/>
            <person name="Caler E."/>
            <person name="Walenz B."/>
            <person name="Inman J."/>
            <person name="Schobel S."/>
            <person name="Galinsky K."/>
            <person name="Amedeo P."/>
            <person name="Strausberg R."/>
        </authorList>
    </citation>
    <scope>NUCLEOTIDE SEQUENCE</scope>
    <source>
        <strain evidence="3">USDA</strain>
    </source>
</reference>
<feature type="transmembrane region" description="Helical" evidence="1">
    <location>
        <begin position="1101"/>
        <end position="1118"/>
    </location>
</feature>
<dbReference type="RefSeq" id="XP_002425949.1">
    <property type="nucleotide sequence ID" value="XM_002425904.1"/>
</dbReference>
<evidence type="ECO:0000313" key="3">
    <source>
        <dbReference type="EMBL" id="EEB13211.1"/>
    </source>
</evidence>
<dbReference type="PANTHER" id="PTHR20910">
    <property type="entry name" value="AGAP001623-PA"/>
    <property type="match status" value="1"/>
</dbReference>
<protein>
    <recommendedName>
        <fullName evidence="2">Superoxide dismutase copper/zinc binding domain-containing protein</fullName>
    </recommendedName>
</protein>
<dbReference type="EMBL" id="AAZO01002661">
    <property type="status" value="NOT_ANNOTATED_CDS"/>
    <property type="molecule type" value="Genomic_DNA"/>
</dbReference>
<evidence type="ECO:0000259" key="2">
    <source>
        <dbReference type="Pfam" id="PF00080"/>
    </source>
</evidence>
<dbReference type="GO" id="GO:0006801">
    <property type="term" value="P:superoxide metabolic process"/>
    <property type="evidence" value="ECO:0007669"/>
    <property type="project" value="InterPro"/>
</dbReference>
<dbReference type="Pfam" id="PF00080">
    <property type="entry name" value="Sod_Cu"/>
    <property type="match status" value="1"/>
</dbReference>
<dbReference type="CTD" id="8229864"/>